<evidence type="ECO:0000313" key="2">
    <source>
        <dbReference type="Proteomes" id="UP001205311"/>
    </source>
</evidence>
<protein>
    <submittedName>
        <fullName evidence="1">Uncharacterized protein</fullName>
    </submittedName>
</protein>
<proteinExistence type="predicted"/>
<name>A0ABT1HNI4_STRSD</name>
<comment type="caution">
    <text evidence="1">The sequence shown here is derived from an EMBL/GenBank/DDBJ whole genome shotgun (WGS) entry which is preliminary data.</text>
</comment>
<organism evidence="1 2">
    <name type="scientific">Streptoalloteichus tenebrarius (strain ATCC 17920 / DSM 40477 / JCM 4838 / CBS 697.72 / NBRC 16177 / NCIMB 11028 / NRRL B-12390 / A12253. 1 / ISP 5477)</name>
    <name type="common">Streptomyces tenebrarius</name>
    <dbReference type="NCBI Taxonomy" id="1933"/>
    <lineage>
        <taxon>Bacteria</taxon>
        <taxon>Bacillati</taxon>
        <taxon>Actinomycetota</taxon>
        <taxon>Actinomycetes</taxon>
        <taxon>Pseudonocardiales</taxon>
        <taxon>Pseudonocardiaceae</taxon>
        <taxon>Streptoalloteichus</taxon>
    </lineage>
</organism>
<keyword evidence="2" id="KW-1185">Reference proteome</keyword>
<reference evidence="1 2" key="1">
    <citation type="submission" date="2022-06" db="EMBL/GenBank/DDBJ databases">
        <title>Genomic Encyclopedia of Archaeal and Bacterial Type Strains, Phase II (KMG-II): from individual species to whole genera.</title>
        <authorList>
            <person name="Goeker M."/>
        </authorList>
    </citation>
    <scope>NUCLEOTIDE SEQUENCE [LARGE SCALE GENOMIC DNA]</scope>
    <source>
        <strain evidence="1 2">DSM 40477</strain>
    </source>
</reference>
<gene>
    <name evidence="1" type="ORF">LX15_000757</name>
</gene>
<sequence length="72" mass="7951">MPPCRPAGDHCALAVVHRNSDGREYRCETLRDQRGCYTPQLNNNGVTSYAVGLLPTAPHTAYAQTDSYLLSR</sequence>
<accession>A0ABT1HNI4</accession>
<evidence type="ECO:0000313" key="1">
    <source>
        <dbReference type="EMBL" id="MCP2257072.1"/>
    </source>
</evidence>
<dbReference type="EMBL" id="JAMTCP010000003">
    <property type="protein sequence ID" value="MCP2257072.1"/>
    <property type="molecule type" value="Genomic_DNA"/>
</dbReference>
<dbReference type="Proteomes" id="UP001205311">
    <property type="component" value="Unassembled WGS sequence"/>
</dbReference>